<keyword evidence="13" id="KW-0255">Endonuclease</keyword>
<dbReference type="NCBIfam" id="TIGR01083">
    <property type="entry name" value="nth"/>
    <property type="match status" value="1"/>
</dbReference>
<dbReference type="PANTHER" id="PTHR10359">
    <property type="entry name" value="A/G-SPECIFIC ADENINE GLYCOSYLASE/ENDONUCLEASE III"/>
    <property type="match status" value="1"/>
</dbReference>
<evidence type="ECO:0000256" key="8">
    <source>
        <dbReference type="ARBA" id="ARBA00023204"/>
    </source>
</evidence>
<feature type="region of interest" description="Disordered" evidence="11">
    <location>
        <begin position="1"/>
        <end position="21"/>
    </location>
</feature>
<evidence type="ECO:0000256" key="10">
    <source>
        <dbReference type="HAMAP-Rule" id="MF_00942"/>
    </source>
</evidence>
<keyword evidence="4 10" id="KW-0227">DNA damage</keyword>
<comment type="function">
    <text evidence="10">DNA repair enzyme that has both DNA N-glycosylase activity and AP-lyase activity. The DNA N-glycosylase activity releases various damaged pyrimidines from DNA by cleaving the N-glycosidic bond, leaving an AP (apurinic/apyrimidinic) site. The AP-lyase activity cleaves the phosphodiester bond 3' to the AP site by a beta-elimination, leaving a 3'-terminal unsaturated sugar and a product with a terminal 5'-phosphate.</text>
</comment>
<feature type="binding site" evidence="10">
    <location>
        <position position="223"/>
    </location>
    <ligand>
        <name>[4Fe-4S] cluster</name>
        <dbReference type="ChEBI" id="CHEBI:49883"/>
    </ligand>
</feature>
<dbReference type="SUPFAM" id="SSF48150">
    <property type="entry name" value="DNA-glycosylase"/>
    <property type="match status" value="1"/>
</dbReference>
<proteinExistence type="inferred from homology"/>
<dbReference type="Proteomes" id="UP001204000">
    <property type="component" value="Unassembled WGS sequence"/>
</dbReference>
<feature type="binding site" evidence="10">
    <location>
        <position position="213"/>
    </location>
    <ligand>
        <name>[4Fe-4S] cluster</name>
        <dbReference type="ChEBI" id="CHEBI:49883"/>
    </ligand>
</feature>
<dbReference type="Pfam" id="PF00633">
    <property type="entry name" value="HHH"/>
    <property type="match status" value="1"/>
</dbReference>
<dbReference type="SMART" id="SM00478">
    <property type="entry name" value="ENDO3c"/>
    <property type="match status" value="1"/>
</dbReference>
<evidence type="ECO:0000313" key="13">
    <source>
        <dbReference type="EMBL" id="MCP1388501.1"/>
    </source>
</evidence>
<dbReference type="Pfam" id="PF00730">
    <property type="entry name" value="HhH-GPD"/>
    <property type="match status" value="1"/>
</dbReference>
<dbReference type="InterPro" id="IPR003265">
    <property type="entry name" value="HhH-GPD_domain"/>
</dbReference>
<sequence length="265" mass="28988">MPAETPERRVRRPGTHPAAKGTETRLGLVRRVRRINRALAEAFPDAHAELDFTNPLELLVATVLSAQTTDVRVNQVTPELFRRFPTAEAYASASQEEVEEIIRPTGFFRSKAANVIGLGQALVADHGGEVPEALEDLVRLPGVGRKTAHVVRGNAFGLPGLTVDTHFQRLAHRLALTEEKDPVKIEHAVAELLEKREWTMFSHRIIFHGRRVCHARKAACGACPIAFDCPSFGQVGPTDPAEAAALVTGEERGHILRMVGIEGEA</sequence>
<dbReference type="Gene3D" id="1.10.340.30">
    <property type="entry name" value="Hypothetical protein, domain 2"/>
    <property type="match status" value="1"/>
</dbReference>
<dbReference type="Gene3D" id="1.10.1670.10">
    <property type="entry name" value="Helix-hairpin-Helix base-excision DNA repair enzymes (C-terminal)"/>
    <property type="match status" value="1"/>
</dbReference>
<comment type="similarity">
    <text evidence="1 10">Belongs to the Nth/MutY family.</text>
</comment>
<keyword evidence="8 10" id="KW-0234">DNA repair</keyword>
<keyword evidence="9 10" id="KW-0326">Glycosidase</keyword>
<keyword evidence="13" id="KW-0540">Nuclease</keyword>
<dbReference type="HAMAP" id="MF_00942">
    <property type="entry name" value="Nth"/>
    <property type="match status" value="1"/>
</dbReference>
<feature type="binding site" evidence="10">
    <location>
        <position position="220"/>
    </location>
    <ligand>
        <name>[4Fe-4S] cluster</name>
        <dbReference type="ChEBI" id="CHEBI:49883"/>
    </ligand>
</feature>
<keyword evidence="5 10" id="KW-0378">Hydrolase</keyword>
<evidence type="ECO:0000313" key="14">
    <source>
        <dbReference type="Proteomes" id="UP001204000"/>
    </source>
</evidence>
<dbReference type="GO" id="GO:0004519">
    <property type="term" value="F:endonuclease activity"/>
    <property type="evidence" value="ECO:0007669"/>
    <property type="project" value="UniProtKB-KW"/>
</dbReference>
<reference evidence="13" key="1">
    <citation type="submission" date="2022-05" db="EMBL/GenBank/DDBJ databases">
        <title>Corynebacterium sp. TA-R-1 sp. nov., isolated from human feces.</title>
        <authorList>
            <person name="Shamsuzzaman M."/>
            <person name="Dahal R.H."/>
        </authorList>
    </citation>
    <scope>NUCLEOTIDE SEQUENCE</scope>
    <source>
        <strain evidence="13">TA-R-1</strain>
    </source>
</reference>
<dbReference type="CDD" id="cd00056">
    <property type="entry name" value="ENDO3c"/>
    <property type="match status" value="1"/>
</dbReference>
<keyword evidence="6 10" id="KW-0408">Iron</keyword>
<gene>
    <name evidence="10 13" type="primary">nth</name>
    <name evidence="13" type="ORF">M5J20_09970</name>
</gene>
<dbReference type="SMART" id="SM00525">
    <property type="entry name" value="FES"/>
    <property type="match status" value="1"/>
</dbReference>
<keyword evidence="7 10" id="KW-0411">Iron-sulfur</keyword>
<name>A0ABT1G393_9CORY</name>
<dbReference type="InterPro" id="IPR000445">
    <property type="entry name" value="HhH_motif"/>
</dbReference>
<evidence type="ECO:0000256" key="1">
    <source>
        <dbReference type="ARBA" id="ARBA00008343"/>
    </source>
</evidence>
<accession>A0ABT1G393</accession>
<dbReference type="InterPro" id="IPR023170">
    <property type="entry name" value="HhH_base_excis_C"/>
</dbReference>
<dbReference type="InterPro" id="IPR005759">
    <property type="entry name" value="Nth"/>
</dbReference>
<dbReference type="InterPro" id="IPR003651">
    <property type="entry name" value="Endonuclease3_FeS-loop_motif"/>
</dbReference>
<keyword evidence="10" id="KW-0456">Lyase</keyword>
<keyword evidence="3 10" id="KW-0479">Metal-binding</keyword>
<dbReference type="EMBL" id="JAMFTQ010000017">
    <property type="protein sequence ID" value="MCP1388501.1"/>
    <property type="molecule type" value="Genomic_DNA"/>
</dbReference>
<dbReference type="EC" id="4.2.99.18" evidence="10"/>
<protein>
    <recommendedName>
        <fullName evidence="10">Endonuclease III</fullName>
        <ecNumber evidence="10">4.2.99.18</ecNumber>
    </recommendedName>
    <alternativeName>
        <fullName evidence="10">DNA-(apurinic or apyrimidinic site) lyase</fullName>
    </alternativeName>
</protein>
<evidence type="ECO:0000256" key="5">
    <source>
        <dbReference type="ARBA" id="ARBA00022801"/>
    </source>
</evidence>
<evidence type="ECO:0000256" key="9">
    <source>
        <dbReference type="ARBA" id="ARBA00023295"/>
    </source>
</evidence>
<organism evidence="13 14">
    <name type="scientific">Corynebacterium stercoris</name>
    <dbReference type="NCBI Taxonomy" id="2943490"/>
    <lineage>
        <taxon>Bacteria</taxon>
        <taxon>Bacillati</taxon>
        <taxon>Actinomycetota</taxon>
        <taxon>Actinomycetes</taxon>
        <taxon>Mycobacteriales</taxon>
        <taxon>Corynebacteriaceae</taxon>
        <taxon>Corynebacterium</taxon>
    </lineage>
</organism>
<feature type="binding site" evidence="10">
    <location>
        <position position="229"/>
    </location>
    <ligand>
        <name>[4Fe-4S] cluster</name>
        <dbReference type="ChEBI" id="CHEBI:49883"/>
    </ligand>
</feature>
<dbReference type="PANTHER" id="PTHR10359:SF18">
    <property type="entry name" value="ENDONUCLEASE III"/>
    <property type="match status" value="1"/>
</dbReference>
<evidence type="ECO:0000256" key="4">
    <source>
        <dbReference type="ARBA" id="ARBA00022763"/>
    </source>
</evidence>
<dbReference type="InterPro" id="IPR011257">
    <property type="entry name" value="DNA_glycosylase"/>
</dbReference>
<evidence type="ECO:0000259" key="12">
    <source>
        <dbReference type="SMART" id="SM00478"/>
    </source>
</evidence>
<evidence type="ECO:0000256" key="7">
    <source>
        <dbReference type="ARBA" id="ARBA00023014"/>
    </source>
</evidence>
<evidence type="ECO:0000256" key="2">
    <source>
        <dbReference type="ARBA" id="ARBA00022485"/>
    </source>
</evidence>
<comment type="cofactor">
    <cofactor evidence="10">
        <name>[4Fe-4S] cluster</name>
        <dbReference type="ChEBI" id="CHEBI:49883"/>
    </cofactor>
    <text evidence="10">Binds 1 [4Fe-4S] cluster.</text>
</comment>
<comment type="catalytic activity">
    <reaction evidence="10">
        <text>2'-deoxyribonucleotide-(2'-deoxyribose 5'-phosphate)-2'-deoxyribonucleotide-DNA = a 3'-end 2'-deoxyribonucleotide-(2,3-dehydro-2,3-deoxyribose 5'-phosphate)-DNA + a 5'-end 5'-phospho-2'-deoxyribonucleoside-DNA + H(+)</text>
        <dbReference type="Rhea" id="RHEA:66592"/>
        <dbReference type="Rhea" id="RHEA-COMP:13180"/>
        <dbReference type="Rhea" id="RHEA-COMP:16897"/>
        <dbReference type="Rhea" id="RHEA-COMP:17067"/>
        <dbReference type="ChEBI" id="CHEBI:15378"/>
        <dbReference type="ChEBI" id="CHEBI:136412"/>
        <dbReference type="ChEBI" id="CHEBI:157695"/>
        <dbReference type="ChEBI" id="CHEBI:167181"/>
        <dbReference type="EC" id="4.2.99.18"/>
    </reaction>
</comment>
<evidence type="ECO:0000256" key="3">
    <source>
        <dbReference type="ARBA" id="ARBA00022723"/>
    </source>
</evidence>
<keyword evidence="10" id="KW-0238">DNA-binding</keyword>
<keyword evidence="14" id="KW-1185">Reference proteome</keyword>
<feature type="domain" description="HhH-GPD" evidence="12">
    <location>
        <begin position="64"/>
        <end position="211"/>
    </location>
</feature>
<evidence type="ECO:0000256" key="6">
    <source>
        <dbReference type="ARBA" id="ARBA00023004"/>
    </source>
</evidence>
<keyword evidence="2 10" id="KW-0004">4Fe-4S</keyword>
<evidence type="ECO:0000256" key="11">
    <source>
        <dbReference type="SAM" id="MobiDB-lite"/>
    </source>
</evidence>
<dbReference type="RefSeq" id="WP_253579170.1">
    <property type="nucleotide sequence ID" value="NZ_JAMFTQ010000017.1"/>
</dbReference>
<comment type="caution">
    <text evidence="13">The sequence shown here is derived from an EMBL/GenBank/DDBJ whole genome shotgun (WGS) entry which is preliminary data.</text>
</comment>